<accession>A0A292PXR6</accession>
<evidence type="ECO:0000313" key="1">
    <source>
        <dbReference type="EMBL" id="CUS12356.1"/>
    </source>
</evidence>
<feature type="non-terminal residue" evidence="1">
    <location>
        <position position="57"/>
    </location>
</feature>
<evidence type="ECO:0000313" key="2">
    <source>
        <dbReference type="Proteomes" id="UP001412239"/>
    </source>
</evidence>
<name>A0A292PXR6_9PEZI</name>
<dbReference type="AlphaFoldDB" id="A0A292PXR6"/>
<organism evidence="1 2">
    <name type="scientific">Tuber aestivum</name>
    <name type="common">summer truffle</name>
    <dbReference type="NCBI Taxonomy" id="59557"/>
    <lineage>
        <taxon>Eukaryota</taxon>
        <taxon>Fungi</taxon>
        <taxon>Dikarya</taxon>
        <taxon>Ascomycota</taxon>
        <taxon>Pezizomycotina</taxon>
        <taxon>Pezizomycetes</taxon>
        <taxon>Pezizales</taxon>
        <taxon>Tuberaceae</taxon>
        <taxon>Tuber</taxon>
    </lineage>
</organism>
<sequence length="57" mass="6598">CLHYRFKYFGGLLTLPRKTQIALEYVYQHAGGSDCHVFWVHGSGAQRFREGFRAIAH</sequence>
<feature type="non-terminal residue" evidence="1">
    <location>
        <position position="1"/>
    </location>
</feature>
<protein>
    <submittedName>
        <fullName evidence="1">Uncharacterized protein</fullName>
    </submittedName>
</protein>
<proteinExistence type="predicted"/>
<dbReference type="Proteomes" id="UP001412239">
    <property type="component" value="Unassembled WGS sequence"/>
</dbReference>
<keyword evidence="2" id="KW-1185">Reference proteome</keyword>
<reference evidence="1" key="1">
    <citation type="submission" date="2015-10" db="EMBL/GenBank/DDBJ databases">
        <authorList>
            <person name="Regsiter A."/>
            <person name="william w."/>
        </authorList>
    </citation>
    <scope>NUCLEOTIDE SEQUENCE</scope>
    <source>
        <strain evidence="1">Montdore</strain>
    </source>
</reference>
<dbReference type="EMBL" id="LN890994">
    <property type="protein sequence ID" value="CUS12356.1"/>
    <property type="molecule type" value="Genomic_DNA"/>
</dbReference>
<gene>
    <name evidence="1" type="ORF">GSTUAT00003549001</name>
</gene>